<dbReference type="RefSeq" id="WP_096461197.1">
    <property type="nucleotide sequence ID" value="NZ_AP014936.1"/>
</dbReference>
<proteinExistence type="predicted"/>
<dbReference type="EMBL" id="AP014936">
    <property type="protein sequence ID" value="BAU48713.1"/>
    <property type="molecule type" value="Genomic_DNA"/>
</dbReference>
<reference evidence="1 2" key="1">
    <citation type="submission" date="2015-08" db="EMBL/GenBank/DDBJ databases">
        <title>Complete genome sequence of Sulfurifustis variabilis.</title>
        <authorList>
            <person name="Miura A."/>
            <person name="Kojima H."/>
            <person name="Fukui M."/>
        </authorList>
    </citation>
    <scope>NUCLEOTIDE SEQUENCE [LARGE SCALE GENOMIC DNA]</scope>
    <source>
        <strain evidence="2">skN76</strain>
    </source>
</reference>
<protein>
    <submittedName>
        <fullName evidence="1">Uncharacterized protein</fullName>
    </submittedName>
</protein>
<dbReference type="Proteomes" id="UP000218899">
    <property type="component" value="Chromosome"/>
</dbReference>
<dbReference type="KEGG" id="sva:SVA_2163"/>
<organism evidence="1 2">
    <name type="scientific">Sulfurifustis variabilis</name>
    <dbReference type="NCBI Taxonomy" id="1675686"/>
    <lineage>
        <taxon>Bacteria</taxon>
        <taxon>Pseudomonadati</taxon>
        <taxon>Pseudomonadota</taxon>
        <taxon>Gammaproteobacteria</taxon>
        <taxon>Acidiferrobacterales</taxon>
        <taxon>Acidiferrobacteraceae</taxon>
        <taxon>Sulfurifustis</taxon>
    </lineage>
</organism>
<accession>A0A1B4V5A0</accession>
<keyword evidence="2" id="KW-1185">Reference proteome</keyword>
<dbReference type="OrthoDB" id="9256130at2"/>
<evidence type="ECO:0000313" key="2">
    <source>
        <dbReference type="Proteomes" id="UP000218899"/>
    </source>
</evidence>
<dbReference type="AlphaFoldDB" id="A0A1B4V5A0"/>
<evidence type="ECO:0000313" key="1">
    <source>
        <dbReference type="EMBL" id="BAU48713.1"/>
    </source>
</evidence>
<name>A0A1B4V5A0_9GAMM</name>
<gene>
    <name evidence="1" type="ORF">SVA_2163</name>
</gene>
<sequence length="202" mass="23133">MARRRIYSQGAFDGACFLYALANAYTALTGTTVTMTLWHRAIRGMPYLTDFLSGTVGTDRYRGDPQVLRFAMERMLAALGGPSRFRVEHTDCTTPDEIAGLIDRRSVAFLCINRTGGSRPFLDHWVCGVGRGEHPASVRLACSWKYQRNHEDYRERLDPEFGRYYNDRFRQEDAARVIPGTVYRVALQRARTRSRRSRPSGR</sequence>